<keyword evidence="4" id="KW-1185">Reference proteome</keyword>
<dbReference type="AlphaFoldDB" id="A0A2K8UE67"/>
<evidence type="ECO:0000313" key="4">
    <source>
        <dbReference type="Proteomes" id="UP000232638"/>
    </source>
</evidence>
<dbReference type="InterPro" id="IPR006015">
    <property type="entry name" value="Universal_stress_UspA"/>
</dbReference>
<evidence type="ECO:0000313" key="3">
    <source>
        <dbReference type="EMBL" id="AUB83777.1"/>
    </source>
</evidence>
<protein>
    <submittedName>
        <fullName evidence="3">Universal stress protein UspA</fullName>
    </submittedName>
</protein>
<comment type="similarity">
    <text evidence="1">Belongs to the universal stress protein A family.</text>
</comment>
<dbReference type="CDD" id="cd00293">
    <property type="entry name" value="USP-like"/>
    <property type="match status" value="1"/>
</dbReference>
<dbReference type="Pfam" id="PF00582">
    <property type="entry name" value="Usp"/>
    <property type="match status" value="1"/>
</dbReference>
<proteinExistence type="inferred from homology"/>
<dbReference type="KEGG" id="tsy:THSYN_24355"/>
<gene>
    <name evidence="3" type="ORF">THSYN_24355</name>
</gene>
<dbReference type="PANTHER" id="PTHR46268:SF6">
    <property type="entry name" value="UNIVERSAL STRESS PROTEIN UP12"/>
    <property type="match status" value="1"/>
</dbReference>
<dbReference type="EMBL" id="CP020370">
    <property type="protein sequence ID" value="AUB83777.1"/>
    <property type="molecule type" value="Genomic_DNA"/>
</dbReference>
<evidence type="ECO:0000259" key="2">
    <source>
        <dbReference type="Pfam" id="PF00582"/>
    </source>
</evidence>
<accession>A0A2K8UE67</accession>
<name>A0A2K8UE67_9GAMM</name>
<dbReference type="PRINTS" id="PR01438">
    <property type="entry name" value="UNVRSLSTRESS"/>
</dbReference>
<dbReference type="RefSeq" id="WP_172965330.1">
    <property type="nucleotide sequence ID" value="NZ_CP020370.1"/>
</dbReference>
<dbReference type="Proteomes" id="UP000232638">
    <property type="component" value="Chromosome"/>
</dbReference>
<reference evidence="3 4" key="1">
    <citation type="submission" date="2017-03" db="EMBL/GenBank/DDBJ databases">
        <title>Complete genome sequence of Candidatus 'Thiodictyon syntrophicum' sp. nov. strain Cad16T, a photolithoautotroph purple sulfur bacterium isolated from an alpine meromictic lake.</title>
        <authorList>
            <person name="Luedin S.M."/>
            <person name="Pothier J.F."/>
            <person name="Danza F."/>
            <person name="Storelli N."/>
            <person name="Wittwer M."/>
            <person name="Tonolla M."/>
        </authorList>
    </citation>
    <scope>NUCLEOTIDE SEQUENCE [LARGE SCALE GENOMIC DNA]</scope>
    <source>
        <strain evidence="3 4">Cad16T</strain>
    </source>
</reference>
<dbReference type="SUPFAM" id="SSF52402">
    <property type="entry name" value="Adenine nucleotide alpha hydrolases-like"/>
    <property type="match status" value="1"/>
</dbReference>
<dbReference type="Gene3D" id="3.40.50.620">
    <property type="entry name" value="HUPs"/>
    <property type="match status" value="1"/>
</dbReference>
<sequence length="139" mass="15143">MIARLLVGYDGSESARAAFDFALDMAGRYGAELHVLAVAHPPDIGEDQQTEALINAARSHYAQALQALKPRVEGLKTRFAVKVGHPAEQILGYAEGHGIDHIVVGHRGRTLFERWLVGSIARRVLAYAPCPVTVVRPRP</sequence>
<organism evidence="3 4">
    <name type="scientific">Candidatus Thiodictyon syntrophicum</name>
    <dbReference type="NCBI Taxonomy" id="1166950"/>
    <lineage>
        <taxon>Bacteria</taxon>
        <taxon>Pseudomonadati</taxon>
        <taxon>Pseudomonadota</taxon>
        <taxon>Gammaproteobacteria</taxon>
        <taxon>Chromatiales</taxon>
        <taxon>Chromatiaceae</taxon>
        <taxon>Thiodictyon</taxon>
    </lineage>
</organism>
<dbReference type="InterPro" id="IPR014729">
    <property type="entry name" value="Rossmann-like_a/b/a_fold"/>
</dbReference>
<feature type="domain" description="UspA" evidence="2">
    <location>
        <begin position="1"/>
        <end position="136"/>
    </location>
</feature>
<dbReference type="InterPro" id="IPR006016">
    <property type="entry name" value="UspA"/>
</dbReference>
<dbReference type="PANTHER" id="PTHR46268">
    <property type="entry name" value="STRESS RESPONSE PROTEIN NHAX"/>
    <property type="match status" value="1"/>
</dbReference>
<evidence type="ECO:0000256" key="1">
    <source>
        <dbReference type="ARBA" id="ARBA00008791"/>
    </source>
</evidence>